<protein>
    <submittedName>
        <fullName evidence="1">Uncharacterized protein</fullName>
    </submittedName>
</protein>
<organism evidence="1 2">
    <name type="scientific">Batillaria attramentaria</name>
    <dbReference type="NCBI Taxonomy" id="370345"/>
    <lineage>
        <taxon>Eukaryota</taxon>
        <taxon>Metazoa</taxon>
        <taxon>Spiralia</taxon>
        <taxon>Lophotrochozoa</taxon>
        <taxon>Mollusca</taxon>
        <taxon>Gastropoda</taxon>
        <taxon>Caenogastropoda</taxon>
        <taxon>Sorbeoconcha</taxon>
        <taxon>Cerithioidea</taxon>
        <taxon>Batillariidae</taxon>
        <taxon>Batillaria</taxon>
    </lineage>
</organism>
<comment type="caution">
    <text evidence="1">The sequence shown here is derived from an EMBL/GenBank/DDBJ whole genome shotgun (WGS) entry which is preliminary data.</text>
</comment>
<evidence type="ECO:0000313" key="2">
    <source>
        <dbReference type="Proteomes" id="UP001519460"/>
    </source>
</evidence>
<accession>A0ABD0LLF3</accession>
<keyword evidence="2" id="KW-1185">Reference proteome</keyword>
<sequence>MSLPSPQSCSRLLRHIQISAELTHPEVLQMTLSLLNGYPFAACVATFVLRDFSRSGGINRQTQQPPTVLPKSVCCQLRHTELDPLLEKPGGGFTSLPTSSISSCHGF</sequence>
<dbReference type="Proteomes" id="UP001519460">
    <property type="component" value="Unassembled WGS sequence"/>
</dbReference>
<gene>
    <name evidence="1" type="ORF">BaRGS_00008856</name>
</gene>
<reference evidence="1 2" key="1">
    <citation type="journal article" date="2023" name="Sci. Data">
        <title>Genome assembly of the Korean intertidal mud-creeper Batillaria attramentaria.</title>
        <authorList>
            <person name="Patra A.K."/>
            <person name="Ho P.T."/>
            <person name="Jun S."/>
            <person name="Lee S.J."/>
            <person name="Kim Y."/>
            <person name="Won Y.J."/>
        </authorList>
    </citation>
    <scope>NUCLEOTIDE SEQUENCE [LARGE SCALE GENOMIC DNA]</scope>
    <source>
        <strain evidence="1">Wonlab-2016</strain>
    </source>
</reference>
<evidence type="ECO:0000313" key="1">
    <source>
        <dbReference type="EMBL" id="KAK7500008.1"/>
    </source>
</evidence>
<dbReference type="EMBL" id="JACVVK020000040">
    <property type="protein sequence ID" value="KAK7500008.1"/>
    <property type="molecule type" value="Genomic_DNA"/>
</dbReference>
<name>A0ABD0LLF3_9CAEN</name>
<dbReference type="AlphaFoldDB" id="A0ABD0LLF3"/>
<proteinExistence type="predicted"/>